<reference evidence="1 2" key="1">
    <citation type="submission" date="2019-12" db="EMBL/GenBank/DDBJ databases">
        <authorList>
            <person name="Floudas D."/>
            <person name="Bentzer J."/>
            <person name="Ahren D."/>
            <person name="Johansson T."/>
            <person name="Persson P."/>
            <person name="Tunlid A."/>
        </authorList>
    </citation>
    <scope>NUCLEOTIDE SEQUENCE [LARGE SCALE GENOMIC DNA]</scope>
    <source>
        <strain evidence="1 2">CBS 102.39</strain>
    </source>
</reference>
<evidence type="ECO:0000313" key="2">
    <source>
        <dbReference type="Proteomes" id="UP000521872"/>
    </source>
</evidence>
<name>A0A8H4QSX8_9AGAR</name>
<gene>
    <name evidence="1" type="ORF">D9613_008303</name>
</gene>
<sequence length="85" mass="9586">MILSKQVLVTGDQFTQQHHYHGQFSEGNKAPIDILMEAVAPSAFCDPASFDKPKCHPQMCVKILEEIVRWTLRKGKDGRAGEDFI</sequence>
<organism evidence="1 2">
    <name type="scientific">Agrocybe pediades</name>
    <dbReference type="NCBI Taxonomy" id="84607"/>
    <lineage>
        <taxon>Eukaryota</taxon>
        <taxon>Fungi</taxon>
        <taxon>Dikarya</taxon>
        <taxon>Basidiomycota</taxon>
        <taxon>Agaricomycotina</taxon>
        <taxon>Agaricomycetes</taxon>
        <taxon>Agaricomycetidae</taxon>
        <taxon>Agaricales</taxon>
        <taxon>Agaricineae</taxon>
        <taxon>Strophariaceae</taxon>
        <taxon>Agrocybe</taxon>
    </lineage>
</organism>
<accession>A0A8H4QSX8</accession>
<dbReference type="AlphaFoldDB" id="A0A8H4QSX8"/>
<protein>
    <submittedName>
        <fullName evidence="1">Uncharacterized protein</fullName>
    </submittedName>
</protein>
<dbReference type="Proteomes" id="UP000521872">
    <property type="component" value="Unassembled WGS sequence"/>
</dbReference>
<evidence type="ECO:0000313" key="1">
    <source>
        <dbReference type="EMBL" id="KAF4616636.1"/>
    </source>
</evidence>
<keyword evidence="2" id="KW-1185">Reference proteome</keyword>
<comment type="caution">
    <text evidence="1">The sequence shown here is derived from an EMBL/GenBank/DDBJ whole genome shotgun (WGS) entry which is preliminary data.</text>
</comment>
<dbReference type="EMBL" id="JAACJL010000031">
    <property type="protein sequence ID" value="KAF4616636.1"/>
    <property type="molecule type" value="Genomic_DNA"/>
</dbReference>
<proteinExistence type="predicted"/>